<dbReference type="Gene3D" id="3.40.50.300">
    <property type="entry name" value="P-loop containing nucleotide triphosphate hydrolases"/>
    <property type="match status" value="1"/>
</dbReference>
<proteinExistence type="predicted"/>
<dbReference type="Proteomes" id="UP000095023">
    <property type="component" value="Unassembled WGS sequence"/>
</dbReference>
<reference evidence="2" key="1">
    <citation type="submission" date="2016-02" db="EMBL/GenBank/DDBJ databases">
        <title>Comparative genomics of biotechnologically important yeasts.</title>
        <authorList>
            <consortium name="DOE Joint Genome Institute"/>
            <person name="Riley R."/>
            <person name="Haridas S."/>
            <person name="Wolfe K.H."/>
            <person name="Lopes M.R."/>
            <person name="Hittinger C.T."/>
            <person name="Goker M."/>
            <person name="Salamov A."/>
            <person name="Wisecaver J."/>
            <person name="Long T.M."/>
            <person name="Aerts A.L."/>
            <person name="Barry K."/>
            <person name="Choi C."/>
            <person name="Clum A."/>
            <person name="Coughlan A.Y."/>
            <person name="Deshpande S."/>
            <person name="Douglass A.P."/>
            <person name="Hanson S.J."/>
            <person name="Klenk H.-P."/>
            <person name="Labutti K."/>
            <person name="Lapidus A."/>
            <person name="Lindquist E."/>
            <person name="Lipzen A."/>
            <person name="Meier-Kolthoff J.P."/>
            <person name="Ohm R.A."/>
            <person name="Otillar R.P."/>
            <person name="Pangilinan J."/>
            <person name="Peng Y."/>
            <person name="Rokas A."/>
            <person name="Rosa C.A."/>
            <person name="Scheuner C."/>
            <person name="Sibirny A.A."/>
            <person name="Slot J.C."/>
            <person name="Stielow J.B."/>
            <person name="Sun H."/>
            <person name="Kurtzman C.P."/>
            <person name="Blackwell M."/>
            <person name="Jeffries T.W."/>
            <person name="Grigoriev I.V."/>
        </authorList>
    </citation>
    <scope>NUCLEOTIDE SEQUENCE [LARGE SCALE GENOMIC DNA]</scope>
    <source>
        <strain evidence="2">NRRL Y-17796</strain>
    </source>
</reference>
<organism evidence="1 2">
    <name type="scientific">Tortispora caseinolytica NRRL Y-17796</name>
    <dbReference type="NCBI Taxonomy" id="767744"/>
    <lineage>
        <taxon>Eukaryota</taxon>
        <taxon>Fungi</taxon>
        <taxon>Dikarya</taxon>
        <taxon>Ascomycota</taxon>
        <taxon>Saccharomycotina</taxon>
        <taxon>Trigonopsidomycetes</taxon>
        <taxon>Trigonopsidales</taxon>
        <taxon>Trigonopsidaceae</taxon>
        <taxon>Tortispora</taxon>
    </lineage>
</organism>
<dbReference type="EMBL" id="KV453844">
    <property type="protein sequence ID" value="ODV88435.1"/>
    <property type="molecule type" value="Genomic_DNA"/>
</dbReference>
<name>A0A1E4T9H9_9ASCO</name>
<dbReference type="InterPro" id="IPR027417">
    <property type="entry name" value="P-loop_NTPase"/>
</dbReference>
<keyword evidence="2" id="KW-1185">Reference proteome</keyword>
<evidence type="ECO:0000313" key="1">
    <source>
        <dbReference type="EMBL" id="ODV88435.1"/>
    </source>
</evidence>
<evidence type="ECO:0000313" key="2">
    <source>
        <dbReference type="Proteomes" id="UP000095023"/>
    </source>
</evidence>
<protein>
    <submittedName>
        <fullName evidence="1">Uncharacterized protein</fullName>
    </submittedName>
</protein>
<dbReference type="AlphaFoldDB" id="A0A1E4T9H9"/>
<sequence length="308" mass="35185">MQKATRSVNNLIQPLLNARLKESRPLIVGLHDPSNVLGPQIVRDLSRTLDNAVYLDLDEFCMPKANLQRLYASLPDNQLIQSPGFIGTHDIDMCLMTLRALDDLKQGTLPRIAVPRFSRPTHKDPYGNRLNIASWTSIESADIVFVRSWFMGYPAIDPTDIEEWYTDTLQGVRRSPFRATPIDPSAASLESYCMVNSFLSEYVSLLYPRFDALVSTEPIAYSSIYAWLLGAKWTASHPSDQWQYAFKRLNTQMALHSLYLPHLRKRPPILPHLRLSFTTQQSFYAQQLVREPSHDVPAERHELQSAVM</sequence>
<dbReference type="OrthoDB" id="347435at2759"/>
<accession>A0A1E4T9H9</accession>
<gene>
    <name evidence="1" type="ORF">CANCADRAFT_46320</name>
</gene>